<dbReference type="OrthoDB" id="5046242at2759"/>
<protein>
    <recommendedName>
        <fullName evidence="1">Amine oxidase domain-containing protein</fullName>
    </recommendedName>
</protein>
<dbReference type="InterPro" id="IPR050281">
    <property type="entry name" value="Flavin_monoamine_oxidase"/>
</dbReference>
<evidence type="ECO:0000313" key="3">
    <source>
        <dbReference type="Proteomes" id="UP000693981"/>
    </source>
</evidence>
<comment type="caution">
    <text evidence="2">The sequence shown here is derived from an EMBL/GenBank/DDBJ whole genome shotgun (WGS) entry which is preliminary data.</text>
</comment>
<dbReference type="PANTHER" id="PTHR10742:SF410">
    <property type="entry name" value="LYSINE-SPECIFIC HISTONE DEMETHYLASE 2"/>
    <property type="match status" value="1"/>
</dbReference>
<evidence type="ECO:0000313" key="2">
    <source>
        <dbReference type="EMBL" id="KAG7397694.1"/>
    </source>
</evidence>
<dbReference type="Proteomes" id="UP000693981">
    <property type="component" value="Unassembled WGS sequence"/>
</dbReference>
<dbReference type="AlphaFoldDB" id="A0A8T1WXW6"/>
<keyword evidence="3" id="KW-1185">Reference proteome</keyword>
<name>A0A8T1WXW6_9STRA</name>
<dbReference type="EMBL" id="JAGDFL010000103">
    <property type="protein sequence ID" value="KAG7397694.1"/>
    <property type="molecule type" value="Genomic_DNA"/>
</dbReference>
<feature type="domain" description="Amine oxidase" evidence="1">
    <location>
        <begin position="22"/>
        <end position="473"/>
    </location>
</feature>
<proteinExistence type="predicted"/>
<accession>A0A8T1WXW6</accession>
<sequence>MTVKSVPTLANSYRVVVVGGGLSGLSAANALCASTEFTADQVCLLEAQSRIGGRIHTKPFSDSLPANVEVGAAWVHGTDGHPLSEMARRFGIAFKEVSPRNPWLHPGSCPNFFIYQGRDQLTKELVDETWEWQDLLMHKMQELATSDDAVNYQNKALSAIVDHLAASDAELKNVMVAPNARERLGVCLRLIEVWMGATDEELQLDDFIEIELIGDDPGPHCIVPAGMGRFIDELAGPVKNSIHTNVCVMSINYEDPAGVVIGCSDGRQVTADQVIVTSSLGFLKSGKLIFRPELPTEKLGAIKRSKMGQYMKILVEFPEVFWPEEATFIAQLQGDSNASNGADRRIYFPVVFNYYYAKSVPIIEGVLVGDKATEVSAAFTDEEIAHALFLQLQDTFGSDIPEPVGHFITRWDQDPWSIGAYSCLTVDSSFDDPSILGQTVSNRVLFAGEATDYKYQGALQAAYISGAKAAAEIVAKYTE</sequence>
<dbReference type="InterPro" id="IPR002937">
    <property type="entry name" value="Amino_oxidase"/>
</dbReference>
<gene>
    <name evidence="2" type="ORF">PHYBOEH_000314</name>
</gene>
<dbReference type="PANTHER" id="PTHR10742">
    <property type="entry name" value="FLAVIN MONOAMINE OXIDASE"/>
    <property type="match status" value="1"/>
</dbReference>
<dbReference type="GO" id="GO:0016491">
    <property type="term" value="F:oxidoreductase activity"/>
    <property type="evidence" value="ECO:0007669"/>
    <property type="project" value="InterPro"/>
</dbReference>
<dbReference type="Pfam" id="PF01593">
    <property type="entry name" value="Amino_oxidase"/>
    <property type="match status" value="1"/>
</dbReference>
<organism evidence="2 3">
    <name type="scientific">Phytophthora boehmeriae</name>
    <dbReference type="NCBI Taxonomy" id="109152"/>
    <lineage>
        <taxon>Eukaryota</taxon>
        <taxon>Sar</taxon>
        <taxon>Stramenopiles</taxon>
        <taxon>Oomycota</taxon>
        <taxon>Peronosporomycetes</taxon>
        <taxon>Peronosporales</taxon>
        <taxon>Peronosporaceae</taxon>
        <taxon>Phytophthora</taxon>
    </lineage>
</organism>
<evidence type="ECO:0000259" key="1">
    <source>
        <dbReference type="Pfam" id="PF01593"/>
    </source>
</evidence>
<reference evidence="2" key="1">
    <citation type="submission" date="2021-02" db="EMBL/GenBank/DDBJ databases">
        <authorList>
            <person name="Palmer J.M."/>
        </authorList>
    </citation>
    <scope>NUCLEOTIDE SEQUENCE</scope>
    <source>
        <strain evidence="2">SCRP23</strain>
    </source>
</reference>